<dbReference type="SUPFAM" id="SSF88713">
    <property type="entry name" value="Glycoside hydrolase/deacetylase"/>
    <property type="match status" value="1"/>
</dbReference>
<dbReference type="EMBL" id="JBHHMI010000004">
    <property type="protein sequence ID" value="MFB5266621.1"/>
    <property type="molecule type" value="Genomic_DNA"/>
</dbReference>
<name>A0ABV5ATY9_9BACL</name>
<dbReference type="InterPro" id="IPR050248">
    <property type="entry name" value="Polysacc_deacetylase_ArnD"/>
</dbReference>
<evidence type="ECO:0000313" key="2">
    <source>
        <dbReference type="EMBL" id="MFB5266621.1"/>
    </source>
</evidence>
<comment type="caution">
    <text evidence="2">The sequence shown here is derived from an EMBL/GenBank/DDBJ whole genome shotgun (WGS) entry which is preliminary data.</text>
</comment>
<accession>A0ABV5ATY9</accession>
<sequence length="329" mass="36401">MKKAKIAAAALVSAALVLWIGQIGGIREYVQEVRNQWEEEIAVEVWGPATAGEQLMEIIKLEAERRKQAPIDAKVDHVWKAVPGYNGVEVDIEATYRRAAATPGMPVKYIYKQIPPQVSLDDLGHHPIYRGNPSKPMAAFMINVAWGNEYIGPMLEILDREHVKATFFLDGSWLKKNPDIAKEIQKRGHEISNHAYSHPNMSRLSRERAQQEISKTEALLKETLGVQNKWFAPPSGDYDQQTVEIAASLGLKTVLWTLDTVDWKKPDPASIVRKIGAGVGPGSLILMHPTQSSAEALADMIKAVRSKGLTPGTVSQTLSSERILDEAVE</sequence>
<dbReference type="RefSeq" id="WP_375354435.1">
    <property type="nucleotide sequence ID" value="NZ_JBHHMI010000004.1"/>
</dbReference>
<evidence type="ECO:0000259" key="1">
    <source>
        <dbReference type="PROSITE" id="PS51677"/>
    </source>
</evidence>
<evidence type="ECO:0000313" key="3">
    <source>
        <dbReference type="Proteomes" id="UP001580346"/>
    </source>
</evidence>
<dbReference type="Proteomes" id="UP001580346">
    <property type="component" value="Unassembled WGS sequence"/>
</dbReference>
<organism evidence="2 3">
    <name type="scientific">Paenibacillus enshidis</name>
    <dbReference type="NCBI Taxonomy" id="1458439"/>
    <lineage>
        <taxon>Bacteria</taxon>
        <taxon>Bacillati</taxon>
        <taxon>Bacillota</taxon>
        <taxon>Bacilli</taxon>
        <taxon>Bacillales</taxon>
        <taxon>Paenibacillaceae</taxon>
        <taxon>Paenibacillus</taxon>
    </lineage>
</organism>
<dbReference type="CDD" id="cd10950">
    <property type="entry name" value="CE4_BsYlxY_like"/>
    <property type="match status" value="1"/>
</dbReference>
<keyword evidence="3" id="KW-1185">Reference proteome</keyword>
<dbReference type="PROSITE" id="PS51677">
    <property type="entry name" value="NODB"/>
    <property type="match status" value="1"/>
</dbReference>
<gene>
    <name evidence="2" type="ORF">ACE41H_07455</name>
</gene>
<dbReference type="PANTHER" id="PTHR10587">
    <property type="entry name" value="GLYCOSYL TRANSFERASE-RELATED"/>
    <property type="match status" value="1"/>
</dbReference>
<feature type="domain" description="NodB homology" evidence="1">
    <location>
        <begin position="136"/>
        <end position="312"/>
    </location>
</feature>
<protein>
    <submittedName>
        <fullName evidence="2">Polysaccharide deacetylase family protein</fullName>
    </submittedName>
</protein>
<dbReference type="PANTHER" id="PTHR10587:SF80">
    <property type="entry name" value="CHITOOLIGOSACCHARIDE DEACETYLASE"/>
    <property type="match status" value="1"/>
</dbReference>
<dbReference type="Pfam" id="PF01522">
    <property type="entry name" value="Polysacc_deac_1"/>
    <property type="match status" value="1"/>
</dbReference>
<reference evidence="2 3" key="1">
    <citation type="submission" date="2024-09" db="EMBL/GenBank/DDBJ databases">
        <title>Paenibacillus zeirhizospherea sp. nov., isolated from surface of the maize (Zea mays) roots in a horticulture field, Hungary.</title>
        <authorList>
            <person name="Marton D."/>
            <person name="Farkas M."/>
            <person name="Bedics A."/>
            <person name="Toth E."/>
            <person name="Tancsics A."/>
            <person name="Boka K."/>
            <person name="Maroti G."/>
            <person name="Kriszt B."/>
            <person name="Cserhati M."/>
        </authorList>
    </citation>
    <scope>NUCLEOTIDE SEQUENCE [LARGE SCALE GENOMIC DNA]</scope>
    <source>
        <strain evidence="2 3">KCTC 33519</strain>
    </source>
</reference>
<dbReference type="Gene3D" id="3.20.20.370">
    <property type="entry name" value="Glycoside hydrolase/deacetylase"/>
    <property type="match status" value="1"/>
</dbReference>
<proteinExistence type="predicted"/>
<dbReference type="InterPro" id="IPR011330">
    <property type="entry name" value="Glyco_hydro/deAcase_b/a-brl"/>
</dbReference>
<dbReference type="InterPro" id="IPR002509">
    <property type="entry name" value="NODB_dom"/>
</dbReference>